<dbReference type="Gene3D" id="2.60.40.10">
    <property type="entry name" value="Immunoglobulins"/>
    <property type="match status" value="4"/>
</dbReference>
<evidence type="ECO:0000256" key="2">
    <source>
        <dbReference type="ARBA" id="ARBA00022801"/>
    </source>
</evidence>
<protein>
    <submittedName>
        <fullName evidence="5">Subtilisin-like proprotein convertase family protein</fullName>
    </submittedName>
</protein>
<dbReference type="Proteomes" id="UP000770785">
    <property type="component" value="Unassembled WGS sequence"/>
</dbReference>
<reference evidence="5 6" key="1">
    <citation type="submission" date="2020-03" db="EMBL/GenBank/DDBJ databases">
        <title>Genomic Encyclopedia of Type Strains, Phase IV (KMG-IV): sequencing the most valuable type-strain genomes for metagenomic binning, comparative biology and taxonomic classification.</title>
        <authorList>
            <person name="Goeker M."/>
        </authorList>
    </citation>
    <scope>NUCLEOTIDE SEQUENCE [LARGE SCALE GENOMIC DNA]</scope>
    <source>
        <strain evidence="5 6">DSM 105096</strain>
    </source>
</reference>
<feature type="signal peptide" evidence="3">
    <location>
        <begin position="1"/>
        <end position="22"/>
    </location>
</feature>
<evidence type="ECO:0000259" key="4">
    <source>
        <dbReference type="PROSITE" id="PS51829"/>
    </source>
</evidence>
<evidence type="ECO:0000313" key="5">
    <source>
        <dbReference type="EMBL" id="NJC27147.1"/>
    </source>
</evidence>
<feature type="domain" description="P/Homo B" evidence="4">
    <location>
        <begin position="640"/>
        <end position="796"/>
    </location>
</feature>
<comment type="caution">
    <text evidence="5">The sequence shown here is derived from an EMBL/GenBank/DDBJ whole genome shotgun (WGS) entry which is preliminary data.</text>
</comment>
<dbReference type="InterPro" id="IPR026444">
    <property type="entry name" value="Secre_tail"/>
</dbReference>
<accession>A0ABX0XD65</accession>
<organism evidence="5 6">
    <name type="scientific">Neolewinella antarctica</name>
    <dbReference type="NCBI Taxonomy" id="442734"/>
    <lineage>
        <taxon>Bacteria</taxon>
        <taxon>Pseudomonadati</taxon>
        <taxon>Bacteroidota</taxon>
        <taxon>Saprospiria</taxon>
        <taxon>Saprospirales</taxon>
        <taxon>Lewinellaceae</taxon>
        <taxon>Neolewinella</taxon>
    </lineage>
</organism>
<dbReference type="InterPro" id="IPR009003">
    <property type="entry name" value="Peptidase_S1_PA"/>
</dbReference>
<dbReference type="InterPro" id="IPR002884">
    <property type="entry name" value="P_dom"/>
</dbReference>
<name>A0ABX0XD65_9BACT</name>
<evidence type="ECO:0000256" key="1">
    <source>
        <dbReference type="ARBA" id="ARBA00022670"/>
    </source>
</evidence>
<dbReference type="InterPro" id="IPR043504">
    <property type="entry name" value="Peptidase_S1_PA_chymotrypsin"/>
</dbReference>
<dbReference type="Pfam" id="PF13365">
    <property type="entry name" value="Trypsin_2"/>
    <property type="match status" value="1"/>
</dbReference>
<sequence length="1463" mass="156720">MTRFSHALILLLSLSLCTSVRAQHSFPPGFLQKLEAPVLPQQDNDRLRRQEIAARKPGRVNTFAVTIPQTLRPSNSGTWVERRDTSIWYLRVTSPGAKTLNLGFSEYKLPAGAELYLTTTTEKFGPFTPADNAEHNQLWTPVVTGDDLIVELRVPTRQKDLVRLYLTSVNHDFIDVTKALSGSCNLDVACGAADGWPVVDQFRNVIRSVAAYTLNGRNQCTGFLVNNTNEDGTPFFMTANHCEVTKQNAETVVAYWNFQSPVCRQPGSPASGGDNRGSRNVFNRGATLLARAASTDFALLLLDEPVNPAADAFYAGWSREQEAPSGTTVSVHHPSVDDKRIAVTYGTVRRVKDNPDIPDRNGSYLRVNQWDIGTTERGSSGAPLFDENSRVRGQLWRGAANCDTPTGFDQFGYFTASWEGDGTPASRLKDWLDPCGKDPLVLDGFEDSDLPFTLTTASNCLDNCVGELTTFSVLVPGGYPAASQVTIVASSSGIDPALSTTTVGGGEEIQLTVPGNPSRATGTYVVTLRVAGGGRSDDIDLTLNLFRSVPATPTLVGPANEAPEVSPLTTFSWSPVAETENYDLQVSVSPAFNASLIDERVKGTTIYENTTALPGDRTYYWRVRANNVCGSGEWTEASFTVANQLCARAAYAGNPVPIDDNTVSATVNITEDVTIDNLEIFIRVDHTYIGDLFGSLTSPGGTVVELFTGPGNGGCSFDNLTVTFVDDAPNTAADFASTCTNNNPSISGIYQPLAAFSALGGTNARGRWTLTIDDRGEGDAGEILEFRLDVCARANAASDFSVRPAEATWEACLDGAATFDLALGTSYDATTTVSISAGDVSLTEFSTEIRLAERTATLNFTGWNDLPAGNTDLTVEVTASNGNLRFFNIPLTLSQAAAPAVLLSPSANERVLKDEEVTFSWLRPIGAEDFTLEYSLAADFVAVIGREETTFTELSVADLPVGQPIYWRVIGNNEICGSVKSEVGTFTVVNDYSVRANNTNWRACLEGETSFALTLGASYDENTSVTVSAGGVPITEFATALDIANRTATLKFTGWNGLPAGETNVIVAVTAADDSLRSVSVPLTLVEVAGPATLLSPAADAELTTGGGITFEWLRPAGAESFTLEYSLDAEFTVVAGQQETDATEIIVSTIPVGQPVYWRVVSNNGVCGPAVSATRVFTINSDFSVRAATSTWEACLGDTANFDLTLGSGYDENTSVAISAGDVVLTEFSTILDLENRTATIGFTGWNELPVGRTELTVVVTASDSSLHTLLIPLTLGQAAGPATLLSPTADAELLAGSDITFTWLRPVGTDSFTLEYSLDADFATIAGQKQTDTTEIMLESIPAGQPVYWRVISNNEACGSAVSDVRTFTLQSTAVGDFGDDRSVAIYPNPVRGAVNVELRGNWSERVMGTLHDATGRVLRDYQIERAGLSRWDVSGLPEGLYFLRVRSGGRQFTERIIVGR</sequence>
<dbReference type="SUPFAM" id="SSF50494">
    <property type="entry name" value="Trypsin-like serine proteases"/>
    <property type="match status" value="1"/>
</dbReference>
<keyword evidence="6" id="KW-1185">Reference proteome</keyword>
<dbReference type="RefSeq" id="WP_168037986.1">
    <property type="nucleotide sequence ID" value="NZ_JAATJH010000004.1"/>
</dbReference>
<dbReference type="PROSITE" id="PS51829">
    <property type="entry name" value="P_HOMO_B"/>
    <property type="match status" value="1"/>
</dbReference>
<keyword evidence="3" id="KW-0732">Signal</keyword>
<dbReference type="Pfam" id="PF18962">
    <property type="entry name" value="Por_Secre_tail"/>
    <property type="match status" value="1"/>
</dbReference>
<proteinExistence type="predicted"/>
<dbReference type="EMBL" id="JAATJH010000004">
    <property type="protein sequence ID" value="NJC27147.1"/>
    <property type="molecule type" value="Genomic_DNA"/>
</dbReference>
<feature type="chain" id="PRO_5046364319" evidence="3">
    <location>
        <begin position="23"/>
        <end position="1463"/>
    </location>
</feature>
<dbReference type="SUPFAM" id="SSF49785">
    <property type="entry name" value="Galactose-binding domain-like"/>
    <property type="match status" value="1"/>
</dbReference>
<dbReference type="NCBIfam" id="TIGR04183">
    <property type="entry name" value="Por_Secre_tail"/>
    <property type="match status" value="1"/>
</dbReference>
<dbReference type="PANTHER" id="PTHR36234">
    <property type="entry name" value="LYSYL ENDOPEPTIDASE"/>
    <property type="match status" value="1"/>
</dbReference>
<dbReference type="Gene3D" id="2.60.120.260">
    <property type="entry name" value="Galactose-binding domain-like"/>
    <property type="match status" value="1"/>
</dbReference>
<dbReference type="PANTHER" id="PTHR36234:SF5">
    <property type="entry name" value="LYSYL ENDOPEPTIDASE"/>
    <property type="match status" value="1"/>
</dbReference>
<dbReference type="InterPro" id="IPR013783">
    <property type="entry name" value="Ig-like_fold"/>
</dbReference>
<keyword evidence="1" id="KW-0645">Protease</keyword>
<evidence type="ECO:0000256" key="3">
    <source>
        <dbReference type="SAM" id="SignalP"/>
    </source>
</evidence>
<keyword evidence="2" id="KW-0378">Hydrolase</keyword>
<dbReference type="InterPro" id="IPR008979">
    <property type="entry name" value="Galactose-bd-like_sf"/>
</dbReference>
<dbReference type="Gene3D" id="2.40.10.10">
    <property type="entry name" value="Trypsin-like serine proteases"/>
    <property type="match status" value="2"/>
</dbReference>
<gene>
    <name evidence="5" type="ORF">GGR27_002660</name>
</gene>
<evidence type="ECO:0000313" key="6">
    <source>
        <dbReference type="Proteomes" id="UP000770785"/>
    </source>
</evidence>
<dbReference type="Pfam" id="PF01483">
    <property type="entry name" value="P_proprotein"/>
    <property type="match status" value="1"/>
</dbReference>